<gene>
    <name evidence="6" type="ORF">DPM33_20455</name>
</gene>
<dbReference type="Pfam" id="PF00005">
    <property type="entry name" value="ABC_tran"/>
    <property type="match status" value="1"/>
</dbReference>
<comment type="caution">
    <text evidence="6">The sequence shown here is derived from an EMBL/GenBank/DDBJ whole genome shotgun (WGS) entry which is preliminary data.</text>
</comment>
<dbReference type="GO" id="GO:0055085">
    <property type="term" value="P:transmembrane transport"/>
    <property type="evidence" value="ECO:0007669"/>
    <property type="project" value="UniProtKB-ARBA"/>
</dbReference>
<dbReference type="AlphaFoldDB" id="A0A330HVV2"/>
<dbReference type="RefSeq" id="WP_112099254.1">
    <property type="nucleotide sequence ID" value="NZ_QMBP01000010.1"/>
</dbReference>
<dbReference type="InterPro" id="IPR003439">
    <property type="entry name" value="ABC_transporter-like_ATP-bd"/>
</dbReference>
<reference evidence="6 7" key="1">
    <citation type="submission" date="2018-07" db="EMBL/GenBank/DDBJ databases">
        <title>Diversity of Mesorhizobium strains in Brazil.</title>
        <authorList>
            <person name="Helene L.C.F."/>
            <person name="Dall'Agnol R."/>
            <person name="Delamuta J.R.M."/>
            <person name="Hungria M."/>
        </authorList>
    </citation>
    <scope>NUCLEOTIDE SEQUENCE [LARGE SCALE GENOMIC DNA]</scope>
    <source>
        <strain evidence="6 7">AC99b</strain>
    </source>
</reference>
<evidence type="ECO:0000313" key="6">
    <source>
        <dbReference type="EMBL" id="RAZ88817.1"/>
    </source>
</evidence>
<dbReference type="PANTHER" id="PTHR43776">
    <property type="entry name" value="TRANSPORT ATP-BINDING PROTEIN"/>
    <property type="match status" value="1"/>
</dbReference>
<dbReference type="Gene3D" id="3.40.50.300">
    <property type="entry name" value="P-loop containing nucleotide triphosphate hydrolases"/>
    <property type="match status" value="1"/>
</dbReference>
<dbReference type="GO" id="GO:0016887">
    <property type="term" value="F:ATP hydrolysis activity"/>
    <property type="evidence" value="ECO:0007669"/>
    <property type="project" value="InterPro"/>
</dbReference>
<dbReference type="GO" id="GO:0005524">
    <property type="term" value="F:ATP binding"/>
    <property type="evidence" value="ECO:0007669"/>
    <property type="project" value="UniProtKB-KW"/>
</dbReference>
<dbReference type="PANTHER" id="PTHR43776:SF7">
    <property type="entry name" value="D,D-DIPEPTIDE TRANSPORT ATP-BINDING PROTEIN DDPF-RELATED"/>
    <property type="match status" value="1"/>
</dbReference>
<dbReference type="SMART" id="SM00382">
    <property type="entry name" value="AAA"/>
    <property type="match status" value="1"/>
</dbReference>
<keyword evidence="2" id="KW-0813">Transport</keyword>
<dbReference type="Proteomes" id="UP000251558">
    <property type="component" value="Unassembled WGS sequence"/>
</dbReference>
<dbReference type="CDD" id="cd03257">
    <property type="entry name" value="ABC_NikE_OppD_transporters"/>
    <property type="match status" value="1"/>
</dbReference>
<dbReference type="OrthoDB" id="2986442at2"/>
<sequence length="256" mass="27324">MTDAISISNAELRFGETAALDGVSLTIPQGTCFGIVGESGSGKTTLMRAVLGLQKLDQGEICVLGNPLVPGRAALKQRASFIQPIFQDPAASLSPRSRISTMMNEVGTVLREPHAALFERLGVILNRLGLPQSVIEKYPHEISGGQARRVAIARALLMKPSILIADEPTAGLDVSVQGDLLNLLQDIRQSDNITLVIISHNLAIVRLIAENAVVMRSGKVVEGGEVGSLFKSPREAYTCELLAAWPSVTRAPALNR</sequence>
<evidence type="ECO:0000256" key="3">
    <source>
        <dbReference type="ARBA" id="ARBA00022741"/>
    </source>
</evidence>
<evidence type="ECO:0000313" key="7">
    <source>
        <dbReference type="Proteomes" id="UP000251558"/>
    </source>
</evidence>
<comment type="similarity">
    <text evidence="1">Belongs to the ABC transporter superfamily.</text>
</comment>
<accession>A0A330HVV2</accession>
<dbReference type="EMBL" id="QMBP01000010">
    <property type="protein sequence ID" value="RAZ88817.1"/>
    <property type="molecule type" value="Genomic_DNA"/>
</dbReference>
<evidence type="ECO:0000256" key="4">
    <source>
        <dbReference type="ARBA" id="ARBA00022840"/>
    </source>
</evidence>
<dbReference type="InterPro" id="IPR003593">
    <property type="entry name" value="AAA+_ATPase"/>
</dbReference>
<organism evidence="6 7">
    <name type="scientific">Mesorhizobium hawassense</name>
    <dbReference type="NCBI Taxonomy" id="1209954"/>
    <lineage>
        <taxon>Bacteria</taxon>
        <taxon>Pseudomonadati</taxon>
        <taxon>Pseudomonadota</taxon>
        <taxon>Alphaproteobacteria</taxon>
        <taxon>Hyphomicrobiales</taxon>
        <taxon>Phyllobacteriaceae</taxon>
        <taxon>Mesorhizobium</taxon>
    </lineage>
</organism>
<feature type="domain" description="ABC transporter" evidence="5">
    <location>
        <begin position="5"/>
        <end position="242"/>
    </location>
</feature>
<dbReference type="PROSITE" id="PS50893">
    <property type="entry name" value="ABC_TRANSPORTER_2"/>
    <property type="match status" value="1"/>
</dbReference>
<protein>
    <submittedName>
        <fullName evidence="6">ABC transporter ATP-binding protein</fullName>
    </submittedName>
</protein>
<dbReference type="InterPro" id="IPR017871">
    <property type="entry name" value="ABC_transporter-like_CS"/>
</dbReference>
<evidence type="ECO:0000256" key="1">
    <source>
        <dbReference type="ARBA" id="ARBA00005417"/>
    </source>
</evidence>
<keyword evidence="3" id="KW-0547">Nucleotide-binding</keyword>
<evidence type="ECO:0000256" key="2">
    <source>
        <dbReference type="ARBA" id="ARBA00022448"/>
    </source>
</evidence>
<keyword evidence="7" id="KW-1185">Reference proteome</keyword>
<name>A0A330HVV2_9HYPH</name>
<keyword evidence="4 6" id="KW-0067">ATP-binding</keyword>
<dbReference type="PROSITE" id="PS00211">
    <property type="entry name" value="ABC_TRANSPORTER_1"/>
    <property type="match status" value="1"/>
</dbReference>
<evidence type="ECO:0000259" key="5">
    <source>
        <dbReference type="PROSITE" id="PS50893"/>
    </source>
</evidence>
<dbReference type="InterPro" id="IPR027417">
    <property type="entry name" value="P-loop_NTPase"/>
</dbReference>
<dbReference type="InterPro" id="IPR050319">
    <property type="entry name" value="ABC_transp_ATP-bind"/>
</dbReference>
<proteinExistence type="inferred from homology"/>
<dbReference type="SUPFAM" id="SSF52540">
    <property type="entry name" value="P-loop containing nucleoside triphosphate hydrolases"/>
    <property type="match status" value="1"/>
</dbReference>